<comment type="similarity">
    <text evidence="1">Belongs to the SPT2 family.</text>
</comment>
<gene>
    <name evidence="4" type="ORF">BXYJ_LOCUS10077</name>
</gene>
<dbReference type="Proteomes" id="UP000659654">
    <property type="component" value="Unassembled WGS sequence"/>
</dbReference>
<keyword evidence="7" id="KW-1185">Reference proteome</keyword>
<evidence type="ECO:0000256" key="3">
    <source>
        <dbReference type="SAM" id="MobiDB-lite"/>
    </source>
</evidence>
<dbReference type="AlphaFoldDB" id="A0A1I7RM09"/>
<feature type="compositionally biased region" description="Basic and acidic residues" evidence="3">
    <location>
        <begin position="209"/>
        <end position="224"/>
    </location>
</feature>
<evidence type="ECO:0000313" key="6">
    <source>
        <dbReference type="Proteomes" id="UP000095284"/>
    </source>
</evidence>
<dbReference type="OrthoDB" id="5871802at2759"/>
<feature type="compositionally biased region" description="Basic and acidic residues" evidence="3">
    <location>
        <begin position="421"/>
        <end position="494"/>
    </location>
</feature>
<feature type="region of interest" description="Disordered" evidence="3">
    <location>
        <begin position="200"/>
        <end position="266"/>
    </location>
</feature>
<protein>
    <submittedName>
        <fullName evidence="4">(pine wood nematode) hypothetical protein</fullName>
    </submittedName>
</protein>
<feature type="region of interest" description="Disordered" evidence="3">
    <location>
        <begin position="278"/>
        <end position="513"/>
    </location>
</feature>
<reference evidence="5" key="2">
    <citation type="submission" date="2020-08" db="EMBL/GenBank/DDBJ databases">
        <authorList>
            <person name="Kikuchi T."/>
        </authorList>
    </citation>
    <scope>NUCLEOTIDE SEQUENCE</scope>
    <source>
        <strain evidence="4">Ka4C1</strain>
    </source>
</reference>
<dbReference type="eggNOG" id="ENOG502S5RD">
    <property type="taxonomic scope" value="Eukaryota"/>
</dbReference>
<accession>A0A1I7RM09</accession>
<feature type="compositionally biased region" description="Low complexity" evidence="3">
    <location>
        <begin position="330"/>
        <end position="361"/>
    </location>
</feature>
<dbReference type="Pfam" id="PF08243">
    <property type="entry name" value="SPT2"/>
    <property type="match status" value="1"/>
</dbReference>
<feature type="compositionally biased region" description="Polar residues" evidence="3">
    <location>
        <begin position="10"/>
        <end position="23"/>
    </location>
</feature>
<organism evidence="6 8">
    <name type="scientific">Bursaphelenchus xylophilus</name>
    <name type="common">Pinewood nematode worm</name>
    <name type="synonym">Aphelenchoides xylophilus</name>
    <dbReference type="NCBI Taxonomy" id="6326"/>
    <lineage>
        <taxon>Eukaryota</taxon>
        <taxon>Metazoa</taxon>
        <taxon>Ecdysozoa</taxon>
        <taxon>Nematoda</taxon>
        <taxon>Chromadorea</taxon>
        <taxon>Rhabditida</taxon>
        <taxon>Tylenchina</taxon>
        <taxon>Tylenchomorpha</taxon>
        <taxon>Aphelenchoidea</taxon>
        <taxon>Aphelenchoididae</taxon>
        <taxon>Bursaphelenchus</taxon>
    </lineage>
</organism>
<keyword evidence="2" id="KW-0175">Coiled coil</keyword>
<evidence type="ECO:0000256" key="2">
    <source>
        <dbReference type="ARBA" id="ARBA00023054"/>
    </source>
</evidence>
<dbReference type="SMR" id="A0A1I7RM09"/>
<dbReference type="WBParaSite" id="BXY_0174400.1">
    <property type="protein sequence ID" value="BXY_0174400.1"/>
    <property type="gene ID" value="BXY_0174400"/>
</dbReference>
<dbReference type="EMBL" id="CAJFDI010000004">
    <property type="protein sequence ID" value="CAD5227693.1"/>
    <property type="molecule type" value="Genomic_DNA"/>
</dbReference>
<sequence>MDFQEILAQASHNAQKSTKVISQSEKDRQERLKRDRELYAKRLEQERNQKKLKAPPPPPKPQPKQFVIPKKKPSDNGVTSDGISAYLEKQRADNLEKIKQQKKERDELIKKRLEVNGGRANKKIASQFGKSTIELQTKYAHNSHRELELFRREQKEQEAIEKQASKLKEGIDKAMEHRQKLQAKAGGSTKVTGARVGNVKADGFASLSSKHESVTTKRKSEEFKTMGSSQPKRKQPSFPSGGGSLDFQKLMEQAQQNKDIEKAAARAKAIREKRYDLLEQLDGKSSNPGPSSLKSSSSRDSIPSKVPRMEPKPSNGSLSSKEMFKKPTVSAKASLAAAKASSLKSTPSTSKSMSNSTSKLANQTKLSTAAMYAAEKKEPRILPGDIRYKGPSKSEKKEDERPKIDPYKAALSKYGGNGIVKNDKYDRLPAKSKINERDIEERRRAAAMLERDNKRSERDRYEKREKERYDRDRYDRGADRYRSRYDDKPLRRDYSEDEMDYEEEEYDSDLDGFIDDSELDDLERADFEESLRLINPRYNKKLWKARERMIDERRMQANFRDLEAEERRSSKLAMMEDIIEAERGSRGL</sequence>
<dbReference type="Proteomes" id="UP000095284">
    <property type="component" value="Unplaced"/>
</dbReference>
<feature type="compositionally biased region" description="Basic and acidic residues" evidence="3">
    <location>
        <begin position="374"/>
        <end position="406"/>
    </location>
</feature>
<dbReference type="Proteomes" id="UP000582659">
    <property type="component" value="Unassembled WGS sequence"/>
</dbReference>
<evidence type="ECO:0000256" key="1">
    <source>
        <dbReference type="ARBA" id="ARBA00006461"/>
    </source>
</evidence>
<feature type="compositionally biased region" description="Basic and acidic residues" evidence="3">
    <location>
        <begin position="24"/>
        <end position="49"/>
    </location>
</feature>
<proteinExistence type="inferred from homology"/>
<evidence type="ECO:0000313" key="7">
    <source>
        <dbReference type="Proteomes" id="UP000659654"/>
    </source>
</evidence>
<reference evidence="8" key="1">
    <citation type="submission" date="2016-11" db="UniProtKB">
        <authorList>
            <consortium name="WormBaseParasite"/>
        </authorList>
    </citation>
    <scope>IDENTIFICATION</scope>
</reference>
<feature type="compositionally biased region" description="Acidic residues" evidence="3">
    <location>
        <begin position="495"/>
        <end position="513"/>
    </location>
</feature>
<evidence type="ECO:0000313" key="5">
    <source>
        <dbReference type="EMBL" id="CAG9118090.1"/>
    </source>
</evidence>
<name>A0A1I7RM09_BURXY</name>
<dbReference type="InterPro" id="IPR013256">
    <property type="entry name" value="Chromatin_SPT2"/>
</dbReference>
<feature type="compositionally biased region" description="Low complexity" evidence="3">
    <location>
        <begin position="284"/>
        <end position="305"/>
    </location>
</feature>
<evidence type="ECO:0000313" key="4">
    <source>
        <dbReference type="EMBL" id="CAD5227693.1"/>
    </source>
</evidence>
<evidence type="ECO:0000313" key="8">
    <source>
        <dbReference type="WBParaSite" id="BXY_0174400.1"/>
    </source>
</evidence>
<feature type="region of interest" description="Disordered" evidence="3">
    <location>
        <begin position="1"/>
        <end position="83"/>
    </location>
</feature>
<dbReference type="EMBL" id="CAJFCV020000004">
    <property type="protein sequence ID" value="CAG9118090.1"/>
    <property type="molecule type" value="Genomic_DNA"/>
</dbReference>